<evidence type="ECO:0000313" key="2">
    <source>
        <dbReference type="EMBL" id="MPC44690.1"/>
    </source>
</evidence>
<gene>
    <name evidence="2" type="ORF">E2C01_038369</name>
</gene>
<protein>
    <submittedName>
        <fullName evidence="2">Uncharacterized protein</fullName>
    </submittedName>
</protein>
<evidence type="ECO:0000313" key="3">
    <source>
        <dbReference type="Proteomes" id="UP000324222"/>
    </source>
</evidence>
<dbReference type="EMBL" id="VSRR010006395">
    <property type="protein sequence ID" value="MPC44690.1"/>
    <property type="molecule type" value="Genomic_DNA"/>
</dbReference>
<dbReference type="Proteomes" id="UP000324222">
    <property type="component" value="Unassembled WGS sequence"/>
</dbReference>
<keyword evidence="3" id="KW-1185">Reference proteome</keyword>
<reference evidence="2 3" key="1">
    <citation type="submission" date="2019-05" db="EMBL/GenBank/DDBJ databases">
        <title>Another draft genome of Portunus trituberculatus and its Hox gene families provides insights of decapod evolution.</title>
        <authorList>
            <person name="Jeong J.-H."/>
            <person name="Song I."/>
            <person name="Kim S."/>
            <person name="Choi T."/>
            <person name="Kim D."/>
            <person name="Ryu S."/>
            <person name="Kim W."/>
        </authorList>
    </citation>
    <scope>NUCLEOTIDE SEQUENCE [LARGE SCALE GENOMIC DNA]</scope>
    <source>
        <tissue evidence="2">Muscle</tissue>
    </source>
</reference>
<proteinExistence type="predicted"/>
<name>A0A5B7FAN4_PORTR</name>
<organism evidence="2 3">
    <name type="scientific">Portunus trituberculatus</name>
    <name type="common">Swimming crab</name>
    <name type="synonym">Neptunus trituberculatus</name>
    <dbReference type="NCBI Taxonomy" id="210409"/>
    <lineage>
        <taxon>Eukaryota</taxon>
        <taxon>Metazoa</taxon>
        <taxon>Ecdysozoa</taxon>
        <taxon>Arthropoda</taxon>
        <taxon>Crustacea</taxon>
        <taxon>Multicrustacea</taxon>
        <taxon>Malacostraca</taxon>
        <taxon>Eumalacostraca</taxon>
        <taxon>Eucarida</taxon>
        <taxon>Decapoda</taxon>
        <taxon>Pleocyemata</taxon>
        <taxon>Brachyura</taxon>
        <taxon>Eubrachyura</taxon>
        <taxon>Portunoidea</taxon>
        <taxon>Portunidae</taxon>
        <taxon>Portuninae</taxon>
        <taxon>Portunus</taxon>
    </lineage>
</organism>
<feature type="region of interest" description="Disordered" evidence="1">
    <location>
        <begin position="35"/>
        <end position="61"/>
    </location>
</feature>
<comment type="caution">
    <text evidence="2">The sequence shown here is derived from an EMBL/GenBank/DDBJ whole genome shotgun (WGS) entry which is preliminary data.</text>
</comment>
<sequence length="61" mass="6880">MLGVILHSIGYWHRRARSAIHQLGRVDDIHGQAQQDLHANRAARRTRPISRLTSVGSARKS</sequence>
<dbReference type="AlphaFoldDB" id="A0A5B7FAN4"/>
<feature type="compositionally biased region" description="Polar residues" evidence="1">
    <location>
        <begin position="51"/>
        <end position="61"/>
    </location>
</feature>
<accession>A0A5B7FAN4</accession>
<evidence type="ECO:0000256" key="1">
    <source>
        <dbReference type="SAM" id="MobiDB-lite"/>
    </source>
</evidence>